<dbReference type="PROSITE" id="PS50268">
    <property type="entry name" value="CADHERIN_2"/>
    <property type="match status" value="1"/>
</dbReference>
<dbReference type="InterPro" id="IPR009122">
    <property type="entry name" value="Desmosomal_cadherin"/>
</dbReference>
<dbReference type="CDD" id="cd11304">
    <property type="entry name" value="Cadherin_repeat"/>
    <property type="match status" value="1"/>
</dbReference>
<keyword evidence="11 15" id="KW-0472">Membrane</keyword>
<dbReference type="InterPro" id="IPR002126">
    <property type="entry name" value="Cadherin-like_dom"/>
</dbReference>
<proteinExistence type="predicted"/>
<evidence type="ECO:0000256" key="7">
    <source>
        <dbReference type="ARBA" id="ARBA00022837"/>
    </source>
</evidence>
<evidence type="ECO:0000256" key="13">
    <source>
        <dbReference type="PROSITE-ProRule" id="PRU00043"/>
    </source>
</evidence>
<evidence type="ECO:0000256" key="5">
    <source>
        <dbReference type="ARBA" id="ARBA00022723"/>
    </source>
</evidence>
<dbReference type="InterPro" id="IPR000233">
    <property type="entry name" value="Cadherin_Y-type_LIR"/>
</dbReference>
<sequence>MRLATSASRQTQKPTRNKPEGPHFAPNVKAIPMKEGENSINIKDVLVRYPAIDGDTLELAENVRYVKGFDPDNWLTIDPKTAEIKLNKMPDRESPALVNGTYFAEIICISEDLPSQTATGTVAIQVADSNDHCPIITSDFKILCTTQNAIIVQAHDRDADPNGAPFDFILVGEGTGGEWEVEHLNDTAAIVRAQESLWPGFYQVEFMVRDQQGEACPEPQKVKVKVCTCEDGVICGKSGTNVQSKETHLGPAFIGVLLLGLLMLLVIPLLLLSCQCGGPAKFPDIFTEMPFDTKSHLINYHTEHPGVNTEVPLMNIPTQVEEDALLMGSANHVLAVASAEGFGFQQSSMSLSGWKKEAFQNAFSSNHRENMWEMTQQNGSGFNTESKRRQTQQTSAMFDNMALPYHFLGEYYSQEISGKNLGVKDELLMYDYEGKDSSASSVGCCSLLEIDDDLHFLDDLGVKFKTIAEVCGGKKIQNEAKPVLPPLPSVPSSSAQTLASTLASPQQMPPPPLQQSRTQETVIRETSNVREKVERNAATVREGTTVKTQLANQNQMILLPQQQPIYYTTAPMLQPVHYVVQPQVQSTVLLAEAPATNVHNMVLVQDAQAVPSQGVIVQAPTTISSGHAQGHGMVLVGTGEVPGVNVVNKGNYSGHQTMMVVEGKVPAGSTKVLKGNQTHFVPGGTLQHGGMSGSQTLLLVGEQTGSGGRLLREAGGLSQRSEVSGTHRAVTGRSSTLISSKSRKTSSSTRGSSCSN</sequence>
<evidence type="ECO:0000256" key="9">
    <source>
        <dbReference type="ARBA" id="ARBA00022949"/>
    </source>
</evidence>
<feature type="transmembrane region" description="Helical" evidence="15">
    <location>
        <begin position="252"/>
        <end position="272"/>
    </location>
</feature>
<dbReference type="FunFam" id="2.60.40.60:FF:000031">
    <property type="entry name" value="Cadherin 3"/>
    <property type="match status" value="1"/>
</dbReference>
<evidence type="ECO:0000256" key="3">
    <source>
        <dbReference type="ARBA" id="ARBA00022475"/>
    </source>
</evidence>
<keyword evidence="5" id="KW-0479">Metal-binding</keyword>
<keyword evidence="9" id="KW-0965">Cell junction</keyword>
<evidence type="ECO:0000313" key="18">
    <source>
        <dbReference type="Proteomes" id="UP000694680"/>
    </source>
</evidence>
<keyword evidence="8" id="KW-0130">Cell adhesion</keyword>
<organism evidence="17 18">
    <name type="scientific">Gouania willdenowi</name>
    <name type="common">Blunt-snouted clingfish</name>
    <name type="synonym">Lepadogaster willdenowi</name>
    <dbReference type="NCBI Taxonomy" id="441366"/>
    <lineage>
        <taxon>Eukaryota</taxon>
        <taxon>Metazoa</taxon>
        <taxon>Chordata</taxon>
        <taxon>Craniata</taxon>
        <taxon>Vertebrata</taxon>
        <taxon>Euteleostomi</taxon>
        <taxon>Actinopterygii</taxon>
        <taxon>Neopterygii</taxon>
        <taxon>Teleostei</taxon>
        <taxon>Neoteleostei</taxon>
        <taxon>Acanthomorphata</taxon>
        <taxon>Ovalentaria</taxon>
        <taxon>Blenniimorphae</taxon>
        <taxon>Blenniiformes</taxon>
        <taxon>Gobiesocoidei</taxon>
        <taxon>Gobiesocidae</taxon>
        <taxon>Gobiesocinae</taxon>
        <taxon>Gouania</taxon>
    </lineage>
</organism>
<dbReference type="PROSITE" id="PS00232">
    <property type="entry name" value="CADHERIN_1"/>
    <property type="match status" value="1"/>
</dbReference>
<dbReference type="GO" id="GO:0045216">
    <property type="term" value="P:cell-cell junction organization"/>
    <property type="evidence" value="ECO:0007669"/>
    <property type="project" value="UniProtKB-ARBA"/>
</dbReference>
<keyword evidence="12" id="KW-0325">Glycoprotein</keyword>
<reference evidence="17" key="2">
    <citation type="submission" date="2025-08" db="UniProtKB">
        <authorList>
            <consortium name="Ensembl"/>
        </authorList>
    </citation>
    <scope>IDENTIFICATION</scope>
</reference>
<dbReference type="AlphaFoldDB" id="A0A8C5E0E4"/>
<feature type="compositionally biased region" description="Low complexity" evidence="14">
    <location>
        <begin position="731"/>
        <end position="756"/>
    </location>
</feature>
<feature type="domain" description="Cadherin" evidence="16">
    <location>
        <begin position="37"/>
        <end position="136"/>
    </location>
</feature>
<evidence type="ECO:0000256" key="6">
    <source>
        <dbReference type="ARBA" id="ARBA00022737"/>
    </source>
</evidence>
<dbReference type="PANTHER" id="PTHR24025:SF29">
    <property type="entry name" value="DESMOGLEIN-2-LIKE-RELATED"/>
    <property type="match status" value="1"/>
</dbReference>
<comment type="subcellular location">
    <subcellularLocation>
        <location evidence="2">Cell junction</location>
        <location evidence="2">Desmosome</location>
    </subcellularLocation>
    <subcellularLocation>
        <location evidence="1">Cell membrane</location>
    </subcellularLocation>
</comment>
<evidence type="ECO:0000313" key="17">
    <source>
        <dbReference type="Ensembl" id="ENSGWIP00000012929.1"/>
    </source>
</evidence>
<evidence type="ECO:0000256" key="4">
    <source>
        <dbReference type="ARBA" id="ARBA00022692"/>
    </source>
</evidence>
<feature type="compositionally biased region" description="Polar residues" evidence="14">
    <location>
        <begin position="1"/>
        <end position="14"/>
    </location>
</feature>
<name>A0A8C5E0E4_GOUWI</name>
<dbReference type="GO" id="GO:0005509">
    <property type="term" value="F:calcium ion binding"/>
    <property type="evidence" value="ECO:0007669"/>
    <property type="project" value="UniProtKB-UniRule"/>
</dbReference>
<evidence type="ECO:0000256" key="10">
    <source>
        <dbReference type="ARBA" id="ARBA00022989"/>
    </source>
</evidence>
<dbReference type="PRINTS" id="PR01818">
    <property type="entry name" value="DESMOCADHERN"/>
</dbReference>
<feature type="region of interest" description="Disordered" evidence="14">
    <location>
        <begin position="482"/>
        <end position="519"/>
    </location>
</feature>
<evidence type="ECO:0000259" key="16">
    <source>
        <dbReference type="PROSITE" id="PS50268"/>
    </source>
</evidence>
<evidence type="ECO:0000256" key="12">
    <source>
        <dbReference type="ARBA" id="ARBA00023180"/>
    </source>
</evidence>
<dbReference type="SMART" id="SM00112">
    <property type="entry name" value="CA"/>
    <property type="match status" value="1"/>
</dbReference>
<keyword evidence="6" id="KW-0677">Repeat</keyword>
<dbReference type="InterPro" id="IPR015919">
    <property type="entry name" value="Cadherin-like_sf"/>
</dbReference>
<evidence type="ECO:0000256" key="11">
    <source>
        <dbReference type="ARBA" id="ARBA00023136"/>
    </source>
</evidence>
<feature type="region of interest" description="Disordered" evidence="14">
    <location>
        <begin position="715"/>
        <end position="756"/>
    </location>
</feature>
<dbReference type="GO" id="GO:0007156">
    <property type="term" value="P:homophilic cell adhesion via plasma membrane adhesion molecules"/>
    <property type="evidence" value="ECO:0007669"/>
    <property type="project" value="InterPro"/>
</dbReference>
<evidence type="ECO:0000256" key="1">
    <source>
        <dbReference type="ARBA" id="ARBA00004236"/>
    </source>
</evidence>
<keyword evidence="3" id="KW-1003">Cell membrane</keyword>
<dbReference type="Pfam" id="PF01049">
    <property type="entry name" value="CADH_Y-type_LIR"/>
    <property type="match status" value="1"/>
</dbReference>
<reference evidence="17" key="3">
    <citation type="submission" date="2025-09" db="UniProtKB">
        <authorList>
            <consortium name="Ensembl"/>
        </authorList>
    </citation>
    <scope>IDENTIFICATION</scope>
</reference>
<dbReference type="InterPro" id="IPR027397">
    <property type="entry name" value="Catenin-bd_sf"/>
</dbReference>
<dbReference type="SUPFAM" id="SSF49313">
    <property type="entry name" value="Cadherin-like"/>
    <property type="match status" value="2"/>
</dbReference>
<keyword evidence="4 15" id="KW-0812">Transmembrane</keyword>
<dbReference type="InterPro" id="IPR020894">
    <property type="entry name" value="Cadherin_CS"/>
</dbReference>
<dbReference type="GO" id="GO:0002009">
    <property type="term" value="P:morphogenesis of an epithelium"/>
    <property type="evidence" value="ECO:0007669"/>
    <property type="project" value="UniProtKB-ARBA"/>
</dbReference>
<feature type="compositionally biased region" description="Low complexity" evidence="14">
    <location>
        <begin position="490"/>
        <end position="506"/>
    </location>
</feature>
<protein>
    <submittedName>
        <fullName evidence="17">Desmoglein-2-like</fullName>
    </submittedName>
</protein>
<evidence type="ECO:0000256" key="14">
    <source>
        <dbReference type="SAM" id="MobiDB-lite"/>
    </source>
</evidence>
<accession>A0A8C5E0E4</accession>
<dbReference type="Proteomes" id="UP000694680">
    <property type="component" value="Chromosome 4"/>
</dbReference>
<gene>
    <name evidence="17" type="primary">LOC114462131</name>
</gene>
<keyword evidence="7 13" id="KW-0106">Calcium</keyword>
<evidence type="ECO:0000256" key="2">
    <source>
        <dbReference type="ARBA" id="ARBA00004568"/>
    </source>
</evidence>
<evidence type="ECO:0000256" key="8">
    <source>
        <dbReference type="ARBA" id="ARBA00022889"/>
    </source>
</evidence>
<keyword evidence="18" id="KW-1185">Reference proteome</keyword>
<evidence type="ECO:0000256" key="15">
    <source>
        <dbReference type="SAM" id="Phobius"/>
    </source>
</evidence>
<dbReference type="InterPro" id="IPR050971">
    <property type="entry name" value="Cadherin-domain_protein"/>
</dbReference>
<feature type="region of interest" description="Disordered" evidence="14">
    <location>
        <begin position="1"/>
        <end position="32"/>
    </location>
</feature>
<dbReference type="GO" id="GO:0030057">
    <property type="term" value="C:desmosome"/>
    <property type="evidence" value="ECO:0007669"/>
    <property type="project" value="UniProtKB-SubCell"/>
</dbReference>
<dbReference type="FunFam" id="2.60.40.60:FF:000074">
    <property type="entry name" value="Desmoglein 4"/>
    <property type="match status" value="1"/>
</dbReference>
<dbReference type="GO" id="GO:0005886">
    <property type="term" value="C:plasma membrane"/>
    <property type="evidence" value="ECO:0007669"/>
    <property type="project" value="UniProtKB-SubCell"/>
</dbReference>
<dbReference type="Ensembl" id="ENSGWIT00000014385.1">
    <property type="protein sequence ID" value="ENSGWIP00000012929.1"/>
    <property type="gene ID" value="ENSGWIG00000007472.1"/>
</dbReference>
<dbReference type="Gene3D" id="4.10.900.10">
    <property type="entry name" value="TCF3-CBD (Catenin binding domain)"/>
    <property type="match status" value="1"/>
</dbReference>
<dbReference type="Gene3D" id="2.60.40.60">
    <property type="entry name" value="Cadherins"/>
    <property type="match status" value="2"/>
</dbReference>
<keyword evidence="10 15" id="KW-1133">Transmembrane helix</keyword>
<dbReference type="PANTHER" id="PTHR24025">
    <property type="entry name" value="DESMOGLEIN FAMILY MEMBER"/>
    <property type="match status" value="1"/>
</dbReference>
<reference evidence="17" key="1">
    <citation type="submission" date="2020-06" db="EMBL/GenBank/DDBJ databases">
        <authorList>
            <consortium name="Wellcome Sanger Institute Data Sharing"/>
        </authorList>
    </citation>
    <scope>NUCLEOTIDE SEQUENCE [LARGE SCALE GENOMIC DNA]</scope>
</reference>